<dbReference type="PANTHER" id="PTHR24342">
    <property type="entry name" value="SERINE/THREONINE-PROTEIN KINASE 17"/>
    <property type="match status" value="1"/>
</dbReference>
<name>A0A315VDR7_GAMAF</name>
<evidence type="ECO:0000256" key="1">
    <source>
        <dbReference type="ARBA" id="ARBA00022527"/>
    </source>
</evidence>
<dbReference type="PROSITE" id="PS00108">
    <property type="entry name" value="PROTEIN_KINASE_ST"/>
    <property type="match status" value="1"/>
</dbReference>
<dbReference type="InterPro" id="IPR008271">
    <property type="entry name" value="Ser/Thr_kinase_AS"/>
</dbReference>
<sequence length="263" mass="30035">MRLFSVFSLNCSSNNSYDDFSENTDLPRNFTLVRFNLNSEMICFYVLRDLYAESNVAELLHQIVSAADYLHSRRVIHLDLKSDNMLVDDGNHLKIIDFGSAQSFVPGQPLNIEHIHGFSDSKVYIVLPKAPEILEGQGVGPETDIWAIGVLSFIMLSADSPFYAEHSWEQDKNIKKGKIQFGRCYPGLSEGALNFMKNSLNNKSWGRPTSAECLQNPWLRAHRAPRKVRPSKVCFSTDKLRAYLKQKEEKREQVCTKHQGPFF</sequence>
<keyword evidence="1" id="KW-0723">Serine/threonine-protein kinase</keyword>
<evidence type="ECO:0000256" key="5">
    <source>
        <dbReference type="ARBA" id="ARBA00022840"/>
    </source>
</evidence>
<keyword evidence="4" id="KW-0418">Kinase</keyword>
<dbReference type="GO" id="GO:0005524">
    <property type="term" value="F:ATP binding"/>
    <property type="evidence" value="ECO:0007669"/>
    <property type="project" value="UniProtKB-KW"/>
</dbReference>
<accession>A0A315VDR7</accession>
<evidence type="ECO:0000313" key="7">
    <source>
        <dbReference type="EMBL" id="PWA20912.1"/>
    </source>
</evidence>
<feature type="domain" description="Protein kinase" evidence="6">
    <location>
        <begin position="1"/>
        <end position="219"/>
    </location>
</feature>
<dbReference type="SUPFAM" id="SSF56112">
    <property type="entry name" value="Protein kinase-like (PK-like)"/>
    <property type="match status" value="1"/>
</dbReference>
<dbReference type="PANTHER" id="PTHR24342:SF14">
    <property type="entry name" value="DEATH-ASSOCIATED PROTEIN KINASE DAPK-1"/>
    <property type="match status" value="1"/>
</dbReference>
<gene>
    <name evidence="7" type="ORF">CCH79_00007111</name>
</gene>
<protein>
    <recommendedName>
        <fullName evidence="6">Protein kinase domain-containing protein</fullName>
    </recommendedName>
</protein>
<comment type="caution">
    <text evidence="7">The sequence shown here is derived from an EMBL/GenBank/DDBJ whole genome shotgun (WGS) entry which is preliminary data.</text>
</comment>
<keyword evidence="3" id="KW-0547">Nucleotide-binding</keyword>
<dbReference type="GO" id="GO:0004674">
    <property type="term" value="F:protein serine/threonine kinase activity"/>
    <property type="evidence" value="ECO:0007669"/>
    <property type="project" value="UniProtKB-KW"/>
</dbReference>
<evidence type="ECO:0000256" key="2">
    <source>
        <dbReference type="ARBA" id="ARBA00022679"/>
    </source>
</evidence>
<evidence type="ECO:0000256" key="3">
    <source>
        <dbReference type="ARBA" id="ARBA00022741"/>
    </source>
</evidence>
<evidence type="ECO:0000256" key="4">
    <source>
        <dbReference type="ARBA" id="ARBA00022777"/>
    </source>
</evidence>
<dbReference type="GO" id="GO:0005634">
    <property type="term" value="C:nucleus"/>
    <property type="evidence" value="ECO:0007669"/>
    <property type="project" value="TreeGrafter"/>
</dbReference>
<keyword evidence="8" id="KW-1185">Reference proteome</keyword>
<dbReference type="AlphaFoldDB" id="A0A315VDR7"/>
<dbReference type="GO" id="GO:0035556">
    <property type="term" value="P:intracellular signal transduction"/>
    <property type="evidence" value="ECO:0007669"/>
    <property type="project" value="TreeGrafter"/>
</dbReference>
<dbReference type="PROSITE" id="PS50011">
    <property type="entry name" value="PROTEIN_KINASE_DOM"/>
    <property type="match status" value="1"/>
</dbReference>
<organism evidence="7 8">
    <name type="scientific">Gambusia affinis</name>
    <name type="common">Western mosquitofish</name>
    <name type="synonym">Heterandria affinis</name>
    <dbReference type="NCBI Taxonomy" id="33528"/>
    <lineage>
        <taxon>Eukaryota</taxon>
        <taxon>Metazoa</taxon>
        <taxon>Chordata</taxon>
        <taxon>Craniata</taxon>
        <taxon>Vertebrata</taxon>
        <taxon>Euteleostomi</taxon>
        <taxon>Actinopterygii</taxon>
        <taxon>Neopterygii</taxon>
        <taxon>Teleostei</taxon>
        <taxon>Neoteleostei</taxon>
        <taxon>Acanthomorphata</taxon>
        <taxon>Ovalentaria</taxon>
        <taxon>Atherinomorphae</taxon>
        <taxon>Cyprinodontiformes</taxon>
        <taxon>Poeciliidae</taxon>
        <taxon>Poeciliinae</taxon>
        <taxon>Gambusia</taxon>
    </lineage>
</organism>
<feature type="non-terminal residue" evidence="7">
    <location>
        <position position="263"/>
    </location>
</feature>
<dbReference type="Pfam" id="PF00069">
    <property type="entry name" value="Pkinase"/>
    <property type="match status" value="1"/>
</dbReference>
<dbReference type="EMBL" id="NHOQ01001926">
    <property type="protein sequence ID" value="PWA20912.1"/>
    <property type="molecule type" value="Genomic_DNA"/>
</dbReference>
<proteinExistence type="predicted"/>
<dbReference type="GO" id="GO:0043065">
    <property type="term" value="P:positive regulation of apoptotic process"/>
    <property type="evidence" value="ECO:0007669"/>
    <property type="project" value="TreeGrafter"/>
</dbReference>
<keyword evidence="5" id="KW-0067">ATP-binding</keyword>
<evidence type="ECO:0000313" key="8">
    <source>
        <dbReference type="Proteomes" id="UP000250572"/>
    </source>
</evidence>
<keyword evidence="2" id="KW-0808">Transferase</keyword>
<reference evidence="7 8" key="1">
    <citation type="journal article" date="2018" name="G3 (Bethesda)">
        <title>A High-Quality Reference Genome for the Invasive Mosquitofish Gambusia affinis Using a Chicago Library.</title>
        <authorList>
            <person name="Hoffberg S.L."/>
            <person name="Troendle N.J."/>
            <person name="Glenn T.C."/>
            <person name="Mahmud O."/>
            <person name="Louha S."/>
            <person name="Chalopin D."/>
            <person name="Bennetzen J.L."/>
            <person name="Mauricio R."/>
        </authorList>
    </citation>
    <scope>NUCLEOTIDE SEQUENCE [LARGE SCALE GENOMIC DNA]</scope>
    <source>
        <strain evidence="7">NE01/NJP1002.9</strain>
        <tissue evidence="7">Muscle</tissue>
    </source>
</reference>
<evidence type="ECO:0000259" key="6">
    <source>
        <dbReference type="PROSITE" id="PS50011"/>
    </source>
</evidence>
<dbReference type="Gene3D" id="1.10.510.10">
    <property type="entry name" value="Transferase(Phosphotransferase) domain 1"/>
    <property type="match status" value="1"/>
</dbReference>
<dbReference type="SMART" id="SM00220">
    <property type="entry name" value="S_TKc"/>
    <property type="match status" value="1"/>
</dbReference>
<dbReference type="Proteomes" id="UP000250572">
    <property type="component" value="Unassembled WGS sequence"/>
</dbReference>
<dbReference type="InterPro" id="IPR011009">
    <property type="entry name" value="Kinase-like_dom_sf"/>
</dbReference>
<dbReference type="InterPro" id="IPR000719">
    <property type="entry name" value="Prot_kinase_dom"/>
</dbReference>